<proteinExistence type="predicted"/>
<feature type="compositionally biased region" description="Low complexity" evidence="10">
    <location>
        <begin position="706"/>
        <end position="723"/>
    </location>
</feature>
<dbReference type="FunFam" id="1.10.640.10:FF:000003">
    <property type="entry name" value="chorion peroxidase"/>
    <property type="match status" value="1"/>
</dbReference>
<dbReference type="Pfam" id="PF03098">
    <property type="entry name" value="An_peroxidase"/>
    <property type="match status" value="1"/>
</dbReference>
<name>A0AA35TDE9_GEOBA</name>
<dbReference type="SUPFAM" id="SSF48113">
    <property type="entry name" value="Heme-dependent peroxidases"/>
    <property type="match status" value="1"/>
</dbReference>
<feature type="region of interest" description="Disordered" evidence="10">
    <location>
        <begin position="1125"/>
        <end position="1295"/>
    </location>
</feature>
<feature type="compositionally biased region" description="Basic and acidic residues" evidence="10">
    <location>
        <begin position="770"/>
        <end position="789"/>
    </location>
</feature>
<feature type="binding site" description="axial binding residue" evidence="7">
    <location>
        <position position="2372"/>
    </location>
    <ligand>
        <name>heme b</name>
        <dbReference type="ChEBI" id="CHEBI:60344"/>
    </ligand>
    <ligandPart>
        <name>Fe</name>
        <dbReference type="ChEBI" id="CHEBI:18248"/>
    </ligandPart>
</feature>
<protein>
    <submittedName>
        <fullName evidence="13">Peroxidasin homolog</fullName>
    </submittedName>
</protein>
<feature type="repeat" description="ANK" evidence="8">
    <location>
        <begin position="395"/>
        <end position="427"/>
    </location>
</feature>
<dbReference type="GO" id="GO:0006979">
    <property type="term" value="P:response to oxidative stress"/>
    <property type="evidence" value="ECO:0007669"/>
    <property type="project" value="InterPro"/>
</dbReference>
<evidence type="ECO:0000256" key="9">
    <source>
        <dbReference type="PROSITE-ProRule" id="PRU00117"/>
    </source>
</evidence>
<dbReference type="SMART" id="SM00409">
    <property type="entry name" value="IG"/>
    <property type="match status" value="2"/>
</dbReference>
<feature type="compositionally biased region" description="Polar residues" evidence="10">
    <location>
        <begin position="1532"/>
        <end position="1545"/>
    </location>
</feature>
<feature type="repeat" description="ANK" evidence="8">
    <location>
        <begin position="295"/>
        <end position="327"/>
    </location>
</feature>
<feature type="compositionally biased region" description="Pro residues" evidence="10">
    <location>
        <begin position="695"/>
        <end position="705"/>
    </location>
</feature>
<evidence type="ECO:0000256" key="5">
    <source>
        <dbReference type="ARBA" id="ARBA00023043"/>
    </source>
</evidence>
<feature type="compositionally biased region" description="Basic and acidic residues" evidence="10">
    <location>
        <begin position="1639"/>
        <end position="1653"/>
    </location>
</feature>
<feature type="repeat" description="ANK" evidence="8">
    <location>
        <begin position="127"/>
        <end position="159"/>
    </location>
</feature>
<comment type="caution">
    <text evidence="13">The sequence shown here is derived from an EMBL/GenBank/DDBJ whole genome shotgun (WGS) entry which is preliminary data.</text>
</comment>
<dbReference type="GO" id="GO:0020037">
    <property type="term" value="F:heme binding"/>
    <property type="evidence" value="ECO:0007669"/>
    <property type="project" value="InterPro"/>
</dbReference>
<feature type="compositionally biased region" description="Basic residues" evidence="10">
    <location>
        <begin position="653"/>
        <end position="666"/>
    </location>
</feature>
<evidence type="ECO:0000256" key="4">
    <source>
        <dbReference type="ARBA" id="ARBA00022737"/>
    </source>
</evidence>
<feature type="compositionally biased region" description="Gly residues" evidence="10">
    <location>
        <begin position="924"/>
        <end position="937"/>
    </location>
</feature>
<feature type="compositionally biased region" description="Acidic residues" evidence="10">
    <location>
        <begin position="678"/>
        <end position="694"/>
    </location>
</feature>
<feature type="compositionally biased region" description="Polar residues" evidence="10">
    <location>
        <begin position="1180"/>
        <end position="1190"/>
    </location>
</feature>
<dbReference type="GO" id="GO:0004601">
    <property type="term" value="F:peroxidase activity"/>
    <property type="evidence" value="ECO:0007669"/>
    <property type="project" value="InterPro"/>
</dbReference>
<dbReference type="SUPFAM" id="SSF48726">
    <property type="entry name" value="Immunoglobulin"/>
    <property type="match status" value="1"/>
</dbReference>
<keyword evidence="2" id="KW-0964">Secreted</keyword>
<accession>A0AA35TDE9</accession>
<dbReference type="InterPro" id="IPR013783">
    <property type="entry name" value="Ig-like_fold"/>
</dbReference>
<dbReference type="InterPro" id="IPR013761">
    <property type="entry name" value="SAM/pointed_sf"/>
</dbReference>
<feature type="compositionally biased region" description="Low complexity" evidence="10">
    <location>
        <begin position="1455"/>
        <end position="1465"/>
    </location>
</feature>
<feature type="region of interest" description="Disordered" evidence="10">
    <location>
        <begin position="1455"/>
        <end position="1477"/>
    </location>
</feature>
<dbReference type="PROSITE" id="PS50292">
    <property type="entry name" value="PEROXIDASE_3"/>
    <property type="match status" value="1"/>
</dbReference>
<evidence type="ECO:0000256" key="10">
    <source>
        <dbReference type="SAM" id="MobiDB-lite"/>
    </source>
</evidence>
<feature type="compositionally biased region" description="Basic and acidic residues" evidence="10">
    <location>
        <begin position="1269"/>
        <end position="1284"/>
    </location>
</feature>
<keyword evidence="7" id="KW-0349">Heme</keyword>
<feature type="repeat" description="ANK" evidence="8">
    <location>
        <begin position="428"/>
        <end position="460"/>
    </location>
</feature>
<dbReference type="Gene3D" id="1.10.150.50">
    <property type="entry name" value="Transcription Factor, Ets-1"/>
    <property type="match status" value="1"/>
</dbReference>
<dbReference type="InterPro" id="IPR036770">
    <property type="entry name" value="Ankyrin_rpt-contain_sf"/>
</dbReference>
<dbReference type="Pfam" id="PF00013">
    <property type="entry name" value="KH_1"/>
    <property type="match status" value="1"/>
</dbReference>
<feature type="repeat" description="ANK" evidence="8">
    <location>
        <begin position="261"/>
        <end position="293"/>
    </location>
</feature>
<keyword evidence="3" id="KW-0732">Signal</keyword>
<feature type="compositionally biased region" description="Low complexity" evidence="10">
    <location>
        <begin position="1150"/>
        <end position="1170"/>
    </location>
</feature>
<dbReference type="SUPFAM" id="SSF48403">
    <property type="entry name" value="Ankyrin repeat"/>
    <property type="match status" value="2"/>
</dbReference>
<dbReference type="Pfam" id="PF12796">
    <property type="entry name" value="Ank_2"/>
    <property type="match status" value="6"/>
</dbReference>
<feature type="compositionally biased region" description="Low complexity" evidence="10">
    <location>
        <begin position="849"/>
        <end position="858"/>
    </location>
</feature>
<feature type="domain" description="K Homology" evidence="11">
    <location>
        <begin position="1018"/>
        <end position="1088"/>
    </location>
</feature>
<evidence type="ECO:0000313" key="13">
    <source>
        <dbReference type="EMBL" id="CAI8046265.1"/>
    </source>
</evidence>
<dbReference type="InterPro" id="IPR003599">
    <property type="entry name" value="Ig_sub"/>
</dbReference>
<evidence type="ECO:0000259" key="12">
    <source>
        <dbReference type="SMART" id="SM00409"/>
    </source>
</evidence>
<dbReference type="Gene3D" id="1.25.40.20">
    <property type="entry name" value="Ankyrin repeat-containing domain"/>
    <property type="match status" value="4"/>
</dbReference>
<evidence type="ECO:0000256" key="2">
    <source>
        <dbReference type="ARBA" id="ARBA00022525"/>
    </source>
</evidence>
<feature type="compositionally biased region" description="Polar residues" evidence="10">
    <location>
        <begin position="1205"/>
        <end position="1215"/>
    </location>
</feature>
<feature type="repeat" description="ANK" evidence="8">
    <location>
        <begin position="362"/>
        <end position="394"/>
    </location>
</feature>
<gene>
    <name evidence="13" type="ORF">GBAR_LOCUS25570</name>
</gene>
<dbReference type="PROSITE" id="PS50088">
    <property type="entry name" value="ANK_REPEAT"/>
    <property type="match status" value="14"/>
</dbReference>
<dbReference type="EMBL" id="CASHTH010003549">
    <property type="protein sequence ID" value="CAI8046265.1"/>
    <property type="molecule type" value="Genomic_DNA"/>
</dbReference>
<dbReference type="PROSITE" id="PS50297">
    <property type="entry name" value="ANK_REP_REGION"/>
    <property type="match status" value="10"/>
</dbReference>
<keyword evidence="6" id="KW-0175">Coiled coil</keyword>
<organism evidence="13 14">
    <name type="scientific">Geodia barretti</name>
    <name type="common">Barrett's horny sponge</name>
    <dbReference type="NCBI Taxonomy" id="519541"/>
    <lineage>
        <taxon>Eukaryota</taxon>
        <taxon>Metazoa</taxon>
        <taxon>Porifera</taxon>
        <taxon>Demospongiae</taxon>
        <taxon>Heteroscleromorpha</taxon>
        <taxon>Tetractinellida</taxon>
        <taxon>Astrophorina</taxon>
        <taxon>Geodiidae</taxon>
        <taxon>Geodia</taxon>
    </lineage>
</organism>
<dbReference type="PROSITE" id="PS50084">
    <property type="entry name" value="KH_TYPE_1"/>
    <property type="match status" value="1"/>
</dbReference>
<sequence length="2621" mass="285898">MDGETPFPVGEAAPESVFRSVGEAEVSLDEMLSLACRQGKQDIVELLLESGANVNHRNKAGNTPLLEACSQGHVSIARLLLDRRADIDAPTETTYDSALTWACTLGNSEVVELLLERNAAVEHRTKDGCTALMFAALAGHERVAKLLLDHRAEINVESDSNKDSPLTFACWKGHQKVVELFLRRKADLEHRTKEGFSPLMFAALGGHTQVAELLLKAGAAVNTPSGSNNDIPLTSACWKGHHRVVSLLLQHGSQIEHRTKDGCTPLMLAAREGHLTVAQLLLQEGAKVNVPSGSENNIPLTLACWKGHRDVVALLLDHASNIEHQNKAGCTPLMLAAREGHYEATKLLLDSGAQINTPSGSNDDTPLTLACWKGHLEVVRLLQERGSSVNHQTKTGCTPLMEATREGHVAVAELLLEMGADVETPDNYGQSPFFMACWKGHSDVAGLLLEFDANKDCRTKTGITPLFQACRENHVEVVKLLLDYGCNPSTPFPSSRECPITLAAEKGFFELAQLLVSRNANIECRTKKGCTPFFLACREGYTDIAVMLAKHGADTEACDHRSQTALLAAFRNGHVELVDWLLGHVAHLPSEQDCQKALLAPSPPATDLTPRRARCLEMISKAKKAREQAALRNAQSLCEELDAERERQESRKKAAAKRRSRRKERRRKEVTAGRQELEVVECEEEQPLPTEEEMPTPPSPPPETTPSPVTITTDTTATPSSPKQQRRSKRKKRRRQRPRPVGGADEEDGGTLGRGEGAREDGEEESGDDLEFHDAHSELPEPSPSREESSASDPFSPSPPSAPSPSLPSSSTSLSQHETTKPHEREVRGHEEATRGHEKATRGNENKTTRTTTNPETTRGPEKTTRGHGETTRGHEKATRNDGGGGRRKRGAKTEGGSVNSGRKTQATREWAVVAAQGTSHQQSGGGEKVEVGGGGEEMWSSSQESLGDWPTDEMELEHLQALSRCSTDDDKIRSQKLRAATTEATPLSLAPPSTSSPLPPPPPPITSSPAWHAVTRTTRTLQMTVSNSLVGRVIGRSGAKINRIQEISGAHITVSRNIPKSAERLVTIKGTQHSVSKAQELIMEALSTPDREGESSIFSSSTHPARLRKRQSEVTLPTPVVTTATRRPSLQAVPDPSTPLSAPPPLFPTPTRHLLSSSTSSPAVVAPLPTHKISPTLPPLSTVSESSRYVPTEPVAPLSEVKRSTTPPANSESSGDVKRLMSPPVLPTAEVKGSPTPNKSEIKRSLSSPVKLLGEVKRSATPTSAGVGKERGTESQSDGKEVESPNPAVSSVLPTVPMSAPPTATPMTTPTVLPSTRPHRSVAIIQPTQHFPPAPTEMTSSSSYPLPPRCVGIIGPPSHRRSSVPSTTVAFQRPPQRLTSYSGHGMHWYPGQQYGMPSVLPGLDSDLEPRPPIPPWSHQHSMYNSQNSHLLGHGHKHQNLTWSGVQPHSFLPPSGSSPFLSRPPTLHHPHQQHHHGVPPPHMTFVPPPSTPDKLQGEPWDFHSPTPGALYGAIGSGLPSNAATQPFSQSFSIQAPPTAPPSSSGRAHGIGEVWSKPSSGGVAPFSSAPPPILSSTGRVGNHSYLSTFSSKSLPVDHWPALPSPAPPSSSSVVTPTVQLTPGKTSKGVDWSVGSGGGKDNGEGLKGEEGGKGEGELQHLMKSLDIAEHLHVLQDRKLSLPQLTSLSDQEWRGLKLPVGPRVKLMNAISNMPTSGTSEQISSDQDGGVGEENYELPLGCNSPGWRETPRDVTLLPGRHVFMNCRSTITHSRVVWVLDGMVDITTVAGVSERVRLFNGNHSLRLGPLEAEDGEMVLGCRIHSLDYGVLPSPLATIAALTPPQFSPPRLHVAVAGRPFEIDMAFSGALHRGRQPTYLWMKDGMLFQGDGERVRVELDRITFTEVHSGDHGRYSVRARNRAGESSAHTDLKVLPWPSSDTGSFDALSPHLALLIALSHRDNTNSSSSSTPPPAVDHLGVMAVIRRLLYHATPEALQQGSARLRLEDLLERIQFLTGGQNMSSSDLDILNRATNCNASLPTYDCTDYKVLRYRTYDGTCNNFFYPLYGAALTPFLRVIPAEYEDGISTPVGQSQALAGNHTSPPWPSARHISWKVIRSNTTSLGGEEEGAVVLGAGITHMVMQWGQFLDHDLDLSPVFDEECGCNHTRKCFPIHVHENDTTFGATSSNVGHCLTFSRSLPTCRLESAASVPRDQVNQITSFIDGSQVYGSSEKLALSLRSRAGGLLKQGGRSESNRGNLPFQKERPEGGVLPFFIAGDERANEQTGLTVMHTLWLREHNRMARRLGEMNPCWDDERIYQVARKIVGAEMQKITFYDFLPVLFGTYMRTYIPMYRGYNPFVNPSITNSFATAAYRFGHSLVRNQLLRLNENYTAMDIGHLDLTRAFFNPVAYFEGMGTDGIARGLMMDVANPVDEFLNSVLTTKLFPKTPDSLGGDLASLNIQRGRDHGIPSYRTWQRYCEEKFPGHRVRFRDNATMTLLRWIYGPEEGFSDGMDLWVAGLAEERLEGAQLGPTFACILGLSFSRLRDGDRFWFESDSEFSEMQRRAVKQTSLGRVVCDNSDDIRRVSRNVFVSGMVRVACEEIPQLDLQLWKDYSCRQRKPYSYRP</sequence>
<dbReference type="Gene3D" id="3.30.1370.10">
    <property type="entry name" value="K Homology domain, type 1"/>
    <property type="match status" value="1"/>
</dbReference>
<keyword evidence="9" id="KW-0694">RNA-binding</keyword>
<dbReference type="Gene3D" id="1.10.640.10">
    <property type="entry name" value="Haem peroxidase domain superfamily, animal type"/>
    <property type="match status" value="1"/>
</dbReference>
<keyword evidence="7" id="KW-0479">Metal-binding</keyword>
<feature type="repeat" description="ANK" evidence="8">
    <location>
        <begin position="461"/>
        <end position="487"/>
    </location>
</feature>
<dbReference type="SMART" id="SM00248">
    <property type="entry name" value="ANK"/>
    <property type="match status" value="17"/>
</dbReference>
<dbReference type="SMART" id="SM00322">
    <property type="entry name" value="KH"/>
    <property type="match status" value="1"/>
</dbReference>
<evidence type="ECO:0000256" key="6">
    <source>
        <dbReference type="ARBA" id="ARBA00023054"/>
    </source>
</evidence>
<feature type="domain" description="Immunoglobulin" evidence="12">
    <location>
        <begin position="1844"/>
        <end position="1929"/>
    </location>
</feature>
<evidence type="ECO:0000313" key="14">
    <source>
        <dbReference type="Proteomes" id="UP001174909"/>
    </source>
</evidence>
<keyword evidence="5 8" id="KW-0040">ANK repeat</keyword>
<feature type="region of interest" description="Disordered" evidence="10">
    <location>
        <begin position="641"/>
        <end position="1004"/>
    </location>
</feature>
<dbReference type="InterPro" id="IPR010255">
    <property type="entry name" value="Haem_peroxidase_sf"/>
</dbReference>
<feature type="region of interest" description="Disordered" evidence="10">
    <location>
        <begin position="1089"/>
        <end position="1112"/>
    </location>
</feature>
<feature type="compositionally biased region" description="Basic residues" evidence="10">
    <location>
        <begin position="724"/>
        <end position="738"/>
    </location>
</feature>
<dbReference type="GO" id="GO:0046872">
    <property type="term" value="F:metal ion binding"/>
    <property type="evidence" value="ECO:0007669"/>
    <property type="project" value="UniProtKB-KW"/>
</dbReference>
<feature type="compositionally biased region" description="Basic and acidic residues" evidence="10">
    <location>
        <begin position="859"/>
        <end position="880"/>
    </location>
</feature>
<feature type="compositionally biased region" description="Pro residues" evidence="10">
    <location>
        <begin position="796"/>
        <end position="806"/>
    </location>
</feature>
<reference evidence="13" key="1">
    <citation type="submission" date="2023-03" db="EMBL/GenBank/DDBJ databases">
        <authorList>
            <person name="Steffen K."/>
            <person name="Cardenas P."/>
        </authorList>
    </citation>
    <scope>NUCLEOTIDE SEQUENCE</scope>
</reference>
<feature type="repeat" description="ANK" evidence="8">
    <location>
        <begin position="161"/>
        <end position="193"/>
    </location>
</feature>
<dbReference type="Gene3D" id="2.60.40.10">
    <property type="entry name" value="Immunoglobulins"/>
    <property type="match status" value="1"/>
</dbReference>
<keyword evidence="14" id="KW-1185">Reference proteome</keyword>
<evidence type="ECO:0000256" key="1">
    <source>
        <dbReference type="ARBA" id="ARBA00004613"/>
    </source>
</evidence>
<dbReference type="PANTHER" id="PTHR23206:SF8">
    <property type="entry name" value="ANKYRIN REPEAT AND KH DOMAIN-CONTAINING 1"/>
    <property type="match status" value="1"/>
</dbReference>
<dbReference type="SUPFAM" id="SSF54791">
    <property type="entry name" value="Eukaryotic type KH-domain (KH-domain type I)"/>
    <property type="match status" value="1"/>
</dbReference>
<feature type="repeat" description="ANK" evidence="8">
    <location>
        <begin position="328"/>
        <end position="360"/>
    </location>
</feature>
<feature type="repeat" description="ANK" evidence="8">
    <location>
        <begin position="228"/>
        <end position="260"/>
    </location>
</feature>
<dbReference type="InterPro" id="IPR002110">
    <property type="entry name" value="Ankyrin_rpt"/>
</dbReference>
<dbReference type="InterPro" id="IPR036612">
    <property type="entry name" value="KH_dom_type_1_sf"/>
</dbReference>
<dbReference type="InterPro" id="IPR051631">
    <property type="entry name" value="Ankyrin-KH/SAM_domain"/>
</dbReference>
<feature type="compositionally biased region" description="Basic residues" evidence="10">
    <location>
        <begin position="1466"/>
        <end position="1477"/>
    </location>
</feature>
<dbReference type="InterPro" id="IPR004088">
    <property type="entry name" value="KH_dom_type_1"/>
</dbReference>
<feature type="domain" description="Immunoglobulin" evidence="12">
    <location>
        <begin position="1747"/>
        <end position="1836"/>
    </location>
</feature>
<dbReference type="Proteomes" id="UP001174909">
    <property type="component" value="Unassembled WGS sequence"/>
</dbReference>
<feature type="compositionally biased region" description="Basic and acidic residues" evidence="10">
    <location>
        <begin position="818"/>
        <end position="848"/>
    </location>
</feature>
<dbReference type="Pfam" id="PF00023">
    <property type="entry name" value="Ank"/>
    <property type="match status" value="2"/>
</dbReference>
<dbReference type="PRINTS" id="PR00457">
    <property type="entry name" value="ANPEROXIDASE"/>
</dbReference>
<dbReference type="InterPro" id="IPR004087">
    <property type="entry name" value="KH_dom"/>
</dbReference>
<dbReference type="InterPro" id="IPR019791">
    <property type="entry name" value="Haem_peroxidase_animal"/>
</dbReference>
<feature type="repeat" description="ANK" evidence="8">
    <location>
        <begin position="528"/>
        <end position="560"/>
    </location>
</feature>
<feature type="compositionally biased region" description="Low complexity" evidence="10">
    <location>
        <begin position="1125"/>
        <end position="1141"/>
    </location>
</feature>
<dbReference type="GO" id="GO:0003723">
    <property type="term" value="F:RNA binding"/>
    <property type="evidence" value="ECO:0007669"/>
    <property type="project" value="UniProtKB-UniRule"/>
</dbReference>
<evidence type="ECO:0000256" key="8">
    <source>
        <dbReference type="PROSITE-ProRule" id="PRU00023"/>
    </source>
</evidence>
<feature type="repeat" description="ANK" evidence="8">
    <location>
        <begin position="194"/>
        <end position="226"/>
    </location>
</feature>
<feature type="compositionally biased region" description="Low complexity" evidence="10">
    <location>
        <begin position="985"/>
        <end position="997"/>
    </location>
</feature>
<feature type="repeat" description="ANK" evidence="8">
    <location>
        <begin position="32"/>
        <end position="59"/>
    </location>
</feature>
<dbReference type="PANTHER" id="PTHR23206">
    <property type="entry name" value="MASK PROTEIN"/>
    <property type="match status" value="1"/>
</dbReference>
<dbReference type="GO" id="GO:0005576">
    <property type="term" value="C:extracellular region"/>
    <property type="evidence" value="ECO:0007669"/>
    <property type="project" value="UniProtKB-SubCell"/>
</dbReference>
<evidence type="ECO:0000256" key="3">
    <source>
        <dbReference type="ARBA" id="ARBA00022729"/>
    </source>
</evidence>
<dbReference type="InterPro" id="IPR037120">
    <property type="entry name" value="Haem_peroxidase_sf_animal"/>
</dbReference>
<keyword evidence="4" id="KW-0677">Repeat</keyword>
<feature type="region of interest" description="Disordered" evidence="10">
    <location>
        <begin position="1599"/>
        <end position="1653"/>
    </location>
</feature>
<feature type="compositionally biased region" description="Basic and acidic residues" evidence="10">
    <location>
        <begin position="667"/>
        <end position="677"/>
    </location>
</feature>
<feature type="compositionally biased region" description="Low complexity" evidence="10">
    <location>
        <begin position="1608"/>
        <end position="1621"/>
    </location>
</feature>
<keyword evidence="7" id="KW-0408">Iron</keyword>
<feature type="region of interest" description="Disordered" evidence="10">
    <location>
        <begin position="1532"/>
        <end position="1569"/>
    </location>
</feature>
<feature type="repeat" description="ANK" evidence="8">
    <location>
        <begin position="60"/>
        <end position="92"/>
    </location>
</feature>
<evidence type="ECO:0000259" key="11">
    <source>
        <dbReference type="SMART" id="SM00322"/>
    </source>
</evidence>
<dbReference type="InterPro" id="IPR036179">
    <property type="entry name" value="Ig-like_dom_sf"/>
</dbReference>
<comment type="subcellular location">
    <subcellularLocation>
        <location evidence="1">Secreted</location>
    </subcellularLocation>
</comment>
<evidence type="ECO:0000256" key="7">
    <source>
        <dbReference type="PIRSR" id="PIRSR619791-2"/>
    </source>
</evidence>